<dbReference type="Gene3D" id="1.10.3480.10">
    <property type="entry name" value="TorD-like"/>
    <property type="match status" value="1"/>
</dbReference>
<evidence type="ECO:0000256" key="1">
    <source>
        <dbReference type="ARBA" id="ARBA00023186"/>
    </source>
</evidence>
<dbReference type="RefSeq" id="WP_092500643.1">
    <property type="nucleotide sequence ID" value="NZ_FNFV01000005.1"/>
</dbReference>
<protein>
    <submittedName>
        <fullName evidence="2">Chaperone TorD involved in molybdoenzyme TorA maturation</fullName>
    </submittedName>
</protein>
<dbReference type="AlphaFoldDB" id="A0A1G9F4I5"/>
<dbReference type="Proteomes" id="UP000199328">
    <property type="component" value="Unassembled WGS sequence"/>
</dbReference>
<dbReference type="InterPro" id="IPR036411">
    <property type="entry name" value="TorD-like_sf"/>
</dbReference>
<dbReference type="Pfam" id="PF02613">
    <property type="entry name" value="Nitrate_red_del"/>
    <property type="match status" value="1"/>
</dbReference>
<gene>
    <name evidence="2" type="ORF">SAMN05216257_10529</name>
</gene>
<sequence>MADNPGTAVVEDRALPEEEQLRADLYGLLARLLSAPPGAKELGALRALKGDDSALGRAVTALGKVAAVTSVEAAEREYNRLFIGVGRGELLPYGSYYLTGFLNEKPLAVLREHMAKLGIARVDNVHEPEDHIATLCEIMAGLITGAFGRPFSLEDQEAFFNTHLAQWAGHFFTDLEAAESSVLYAPVGRIGQEFMRIEVEAWRMDA</sequence>
<keyword evidence="1" id="KW-0143">Chaperone</keyword>
<dbReference type="PANTHER" id="PTHR34227">
    <property type="entry name" value="CHAPERONE PROTEIN YCDY"/>
    <property type="match status" value="1"/>
</dbReference>
<dbReference type="OrthoDB" id="8526323at2"/>
<dbReference type="EMBL" id="FNFV01000005">
    <property type="protein sequence ID" value="SDK83268.1"/>
    <property type="molecule type" value="Genomic_DNA"/>
</dbReference>
<evidence type="ECO:0000313" key="2">
    <source>
        <dbReference type="EMBL" id="SDK83268.1"/>
    </source>
</evidence>
<reference evidence="3" key="1">
    <citation type="submission" date="2016-10" db="EMBL/GenBank/DDBJ databases">
        <authorList>
            <person name="Varghese N."/>
            <person name="Submissions S."/>
        </authorList>
    </citation>
    <scope>NUCLEOTIDE SEQUENCE [LARGE SCALE GENOMIC DNA]</scope>
    <source>
        <strain evidence="3">CGMCC 1.10789</strain>
    </source>
</reference>
<keyword evidence="3" id="KW-1185">Reference proteome</keyword>
<dbReference type="InterPro" id="IPR020945">
    <property type="entry name" value="DMSO/NO3_reduct_chaperone"/>
</dbReference>
<evidence type="ECO:0000313" key="3">
    <source>
        <dbReference type="Proteomes" id="UP000199328"/>
    </source>
</evidence>
<dbReference type="InterPro" id="IPR050289">
    <property type="entry name" value="TorD/DmsD_chaperones"/>
</dbReference>
<proteinExistence type="predicted"/>
<accession>A0A1G9F4I5</accession>
<name>A0A1G9F4I5_9RHOB</name>
<dbReference type="STRING" id="990712.SAMN05216257_10529"/>
<dbReference type="SUPFAM" id="SSF89155">
    <property type="entry name" value="TorD-like"/>
    <property type="match status" value="1"/>
</dbReference>
<dbReference type="PANTHER" id="PTHR34227:SF1">
    <property type="entry name" value="DIMETHYL SULFOXIDE REDUCTASE CHAPERONE-RELATED"/>
    <property type="match status" value="1"/>
</dbReference>
<organism evidence="2 3">
    <name type="scientific">Meinhardsimonia xiamenensis</name>
    <dbReference type="NCBI Taxonomy" id="990712"/>
    <lineage>
        <taxon>Bacteria</taxon>
        <taxon>Pseudomonadati</taxon>
        <taxon>Pseudomonadota</taxon>
        <taxon>Alphaproteobacteria</taxon>
        <taxon>Rhodobacterales</taxon>
        <taxon>Paracoccaceae</taxon>
        <taxon>Meinhardsimonia</taxon>
    </lineage>
</organism>